<protein>
    <submittedName>
        <fullName evidence="1">Uncharacterized protein</fullName>
    </submittedName>
</protein>
<dbReference type="EMBL" id="KN435491">
    <property type="protein sequence ID" value="KHG26215.1"/>
    <property type="molecule type" value="Genomic_DNA"/>
</dbReference>
<gene>
    <name evidence="1" type="ORF">F383_31796</name>
</gene>
<reference evidence="2" key="1">
    <citation type="submission" date="2014-09" db="EMBL/GenBank/DDBJ databases">
        <authorList>
            <person name="Mudge J."/>
            <person name="Ramaraj T."/>
            <person name="Lindquist I.E."/>
            <person name="Bharti A.K."/>
            <person name="Sundararajan A."/>
            <person name="Cameron C.T."/>
            <person name="Woodward J.E."/>
            <person name="May G.D."/>
            <person name="Brubaker C."/>
            <person name="Broadhvest J."/>
            <person name="Wilkins T.A."/>
        </authorList>
    </citation>
    <scope>NUCLEOTIDE SEQUENCE</scope>
    <source>
        <strain evidence="2">cv. AKA8401</strain>
    </source>
</reference>
<evidence type="ECO:0000313" key="1">
    <source>
        <dbReference type="EMBL" id="KHG26215.1"/>
    </source>
</evidence>
<dbReference type="Proteomes" id="UP000032142">
    <property type="component" value="Unassembled WGS sequence"/>
</dbReference>
<sequence>MYIPGPSRNNSFLFSSLTYPINHSE</sequence>
<name>A0A0B0PMK5_GOSAR</name>
<organism evidence="1 2">
    <name type="scientific">Gossypium arboreum</name>
    <name type="common">Tree cotton</name>
    <name type="synonym">Gossypium nanking</name>
    <dbReference type="NCBI Taxonomy" id="29729"/>
    <lineage>
        <taxon>Eukaryota</taxon>
        <taxon>Viridiplantae</taxon>
        <taxon>Streptophyta</taxon>
        <taxon>Embryophyta</taxon>
        <taxon>Tracheophyta</taxon>
        <taxon>Spermatophyta</taxon>
        <taxon>Magnoliopsida</taxon>
        <taxon>eudicotyledons</taxon>
        <taxon>Gunneridae</taxon>
        <taxon>Pentapetalae</taxon>
        <taxon>rosids</taxon>
        <taxon>malvids</taxon>
        <taxon>Malvales</taxon>
        <taxon>Malvaceae</taxon>
        <taxon>Malvoideae</taxon>
        <taxon>Gossypium</taxon>
    </lineage>
</organism>
<dbReference type="AlphaFoldDB" id="A0A0B0PMK5"/>
<keyword evidence="2" id="KW-1185">Reference proteome</keyword>
<proteinExistence type="predicted"/>
<evidence type="ECO:0000313" key="2">
    <source>
        <dbReference type="Proteomes" id="UP000032142"/>
    </source>
</evidence>
<accession>A0A0B0PMK5</accession>